<gene>
    <name evidence="3" type="ORF">JR316_007120</name>
</gene>
<dbReference type="EMBL" id="JAFIQS010000006">
    <property type="protein sequence ID" value="KAG5168520.1"/>
    <property type="molecule type" value="Genomic_DNA"/>
</dbReference>
<evidence type="ECO:0000256" key="1">
    <source>
        <dbReference type="SAM" id="MobiDB-lite"/>
    </source>
</evidence>
<keyword evidence="2" id="KW-0812">Transmembrane</keyword>
<comment type="caution">
    <text evidence="3">The sequence shown here is derived from an EMBL/GenBank/DDBJ whole genome shotgun (WGS) entry which is preliminary data.</text>
</comment>
<feature type="region of interest" description="Disordered" evidence="1">
    <location>
        <begin position="20"/>
        <end position="52"/>
    </location>
</feature>
<feature type="compositionally biased region" description="Basic residues" evidence="1">
    <location>
        <begin position="623"/>
        <end position="635"/>
    </location>
</feature>
<keyword evidence="2" id="KW-1133">Transmembrane helix</keyword>
<evidence type="ECO:0000313" key="3">
    <source>
        <dbReference type="EMBL" id="KAG5168520.1"/>
    </source>
</evidence>
<organism evidence="3">
    <name type="scientific">Psilocybe cubensis</name>
    <name type="common">Psychedelic mushroom</name>
    <name type="synonym">Stropharia cubensis</name>
    <dbReference type="NCBI Taxonomy" id="181762"/>
    <lineage>
        <taxon>Eukaryota</taxon>
        <taxon>Fungi</taxon>
        <taxon>Dikarya</taxon>
        <taxon>Basidiomycota</taxon>
        <taxon>Agaricomycotina</taxon>
        <taxon>Agaricomycetes</taxon>
        <taxon>Agaricomycetidae</taxon>
        <taxon>Agaricales</taxon>
        <taxon>Agaricineae</taxon>
        <taxon>Strophariaceae</taxon>
        <taxon>Psilocybe</taxon>
    </lineage>
</organism>
<name>A0A8H7XV74_PSICU</name>
<sequence>MQRVVSTSIYIVVTNTYSLKESSPNRKGGEPVNAPPPPPPPPPPSPGSEVNDDPTPLSVFKLWLFLLLASIPMGIAAIIYRLRLKARKAKNKGRREPIKLLKNACPVYAFPTSQCPVGGPDTFTKKIIPPPKEVLTIKPQVEEVALGPSPEPTVFIETGSPVEEEAQYFASKLSETVSSTLKKRFESSTSRMPYRSPTNIAFRILIDAVYRILLIFYILLIENFLFTLCTILVMSVMSFLHKNGLAFGCGTKVEKKQTFVPASFLDGKDEDEDKNINEGAVDLVSTLSTSTEVAGIERDTFYNTSFEANLPFQPDKYSEPSLELSRLDFNEHSFVRRQLRLWGFTVLDGVVVEGFEEESTAFIEEVNDLLELGGLMQDNRSGISDGPTLTADILEGPTETTLVGSLEDIVAEEVTQPIAPLAPLAPLASQEDLWTDNNTTSSIDILTPVEEVSSTLEQANGEVKVEARSNADIEAVVDEDSEDILAGLDRVVEEHPVTVVPRNEEEDEQDILAGLDPINNEVGVPLREEEQHGQVVAALDEGIREVIEEEPTVGTLVVYTPLRIPMIEASEVGEPDGSVGVPEGSLPSNACTTMVVWRPLQDPTHHQAGVSVSQIELRDGGRVRRRKRCRPKKKIQPPAEPEPTQDDSQAQPQPTVDDPTVDDSQAQPQPTVHDSQPQSTEDYSQAQPLPTEDV</sequence>
<feature type="transmembrane region" description="Helical" evidence="2">
    <location>
        <begin position="62"/>
        <end position="82"/>
    </location>
</feature>
<proteinExistence type="predicted"/>
<reference evidence="3" key="1">
    <citation type="submission" date="2021-02" db="EMBL/GenBank/DDBJ databases">
        <title>Psilocybe cubensis genome.</title>
        <authorList>
            <person name="Mckernan K.J."/>
            <person name="Crawford S."/>
            <person name="Trippe A."/>
            <person name="Kane L.T."/>
            <person name="Mclaughlin S."/>
        </authorList>
    </citation>
    <scope>NUCLEOTIDE SEQUENCE [LARGE SCALE GENOMIC DNA]</scope>
    <source>
        <strain evidence="3">MGC-MH-2018</strain>
    </source>
</reference>
<feature type="compositionally biased region" description="Polar residues" evidence="1">
    <location>
        <begin position="664"/>
        <end position="688"/>
    </location>
</feature>
<evidence type="ECO:0000256" key="2">
    <source>
        <dbReference type="SAM" id="Phobius"/>
    </source>
</evidence>
<accession>A0A8H7XV74</accession>
<keyword evidence="2" id="KW-0472">Membrane</keyword>
<protein>
    <submittedName>
        <fullName evidence="3">Uncharacterized protein</fullName>
    </submittedName>
</protein>
<feature type="region of interest" description="Disordered" evidence="1">
    <location>
        <begin position="605"/>
        <end position="694"/>
    </location>
</feature>
<feature type="compositionally biased region" description="Pro residues" evidence="1">
    <location>
        <begin position="33"/>
        <end position="46"/>
    </location>
</feature>
<dbReference type="AlphaFoldDB" id="A0A8H7XV74"/>